<dbReference type="InterPro" id="IPR018957">
    <property type="entry name" value="Znf_C3HC4_RING-type"/>
</dbReference>
<keyword evidence="1" id="KW-0479">Metal-binding</keyword>
<keyword evidence="7" id="KW-1185">Reference proteome</keyword>
<feature type="domain" description="RING-type" evidence="5">
    <location>
        <begin position="27"/>
        <end position="102"/>
    </location>
</feature>
<dbReference type="PROSITE" id="PS50089">
    <property type="entry name" value="ZF_RING_2"/>
    <property type="match status" value="1"/>
</dbReference>
<reference evidence="6" key="1">
    <citation type="journal article" date="2020" name="Stud. Mycol.">
        <title>101 Dothideomycetes genomes: a test case for predicting lifestyles and emergence of pathogens.</title>
        <authorList>
            <person name="Haridas S."/>
            <person name="Albert R."/>
            <person name="Binder M."/>
            <person name="Bloem J."/>
            <person name="Labutti K."/>
            <person name="Salamov A."/>
            <person name="Andreopoulos B."/>
            <person name="Baker S."/>
            <person name="Barry K."/>
            <person name="Bills G."/>
            <person name="Bluhm B."/>
            <person name="Cannon C."/>
            <person name="Castanera R."/>
            <person name="Culley D."/>
            <person name="Daum C."/>
            <person name="Ezra D."/>
            <person name="Gonzalez J."/>
            <person name="Henrissat B."/>
            <person name="Kuo A."/>
            <person name="Liang C."/>
            <person name="Lipzen A."/>
            <person name="Lutzoni F."/>
            <person name="Magnuson J."/>
            <person name="Mondo S."/>
            <person name="Nolan M."/>
            <person name="Ohm R."/>
            <person name="Pangilinan J."/>
            <person name="Park H.-J."/>
            <person name="Ramirez L."/>
            <person name="Alfaro M."/>
            <person name="Sun H."/>
            <person name="Tritt A."/>
            <person name="Yoshinaga Y."/>
            <person name="Zwiers L.-H."/>
            <person name="Turgeon B."/>
            <person name="Goodwin S."/>
            <person name="Spatafora J."/>
            <person name="Crous P."/>
            <person name="Grigoriev I."/>
        </authorList>
    </citation>
    <scope>NUCLEOTIDE SEQUENCE</scope>
    <source>
        <strain evidence="6">CBS 119925</strain>
    </source>
</reference>
<dbReference type="SMART" id="SM00184">
    <property type="entry name" value="RING"/>
    <property type="match status" value="1"/>
</dbReference>
<dbReference type="SUPFAM" id="SSF57850">
    <property type="entry name" value="RING/U-box"/>
    <property type="match status" value="1"/>
</dbReference>
<dbReference type="Gene3D" id="3.30.40.10">
    <property type="entry name" value="Zinc/RING finger domain, C3HC4 (zinc finger)"/>
    <property type="match status" value="1"/>
</dbReference>
<protein>
    <recommendedName>
        <fullName evidence="5">RING-type domain-containing protein</fullName>
    </recommendedName>
</protein>
<name>A0A6A6VB84_9PLEO</name>
<keyword evidence="3" id="KW-0862">Zinc</keyword>
<accession>A0A6A6VB84</accession>
<evidence type="ECO:0000256" key="3">
    <source>
        <dbReference type="ARBA" id="ARBA00022833"/>
    </source>
</evidence>
<dbReference type="PROSITE" id="PS00518">
    <property type="entry name" value="ZF_RING_1"/>
    <property type="match status" value="1"/>
</dbReference>
<dbReference type="AlphaFoldDB" id="A0A6A6VB84"/>
<dbReference type="InterPro" id="IPR001841">
    <property type="entry name" value="Znf_RING"/>
</dbReference>
<dbReference type="Proteomes" id="UP000799440">
    <property type="component" value="Unassembled WGS sequence"/>
</dbReference>
<keyword evidence="2 4" id="KW-0863">Zinc-finger</keyword>
<dbReference type="Pfam" id="PF00097">
    <property type="entry name" value="zf-C3HC4"/>
    <property type="match status" value="1"/>
</dbReference>
<evidence type="ECO:0000256" key="4">
    <source>
        <dbReference type="PROSITE-ProRule" id="PRU00175"/>
    </source>
</evidence>
<organism evidence="6 7">
    <name type="scientific">Sporormia fimetaria CBS 119925</name>
    <dbReference type="NCBI Taxonomy" id="1340428"/>
    <lineage>
        <taxon>Eukaryota</taxon>
        <taxon>Fungi</taxon>
        <taxon>Dikarya</taxon>
        <taxon>Ascomycota</taxon>
        <taxon>Pezizomycotina</taxon>
        <taxon>Dothideomycetes</taxon>
        <taxon>Pleosporomycetidae</taxon>
        <taxon>Pleosporales</taxon>
        <taxon>Sporormiaceae</taxon>
        <taxon>Sporormia</taxon>
    </lineage>
</organism>
<evidence type="ECO:0000313" key="7">
    <source>
        <dbReference type="Proteomes" id="UP000799440"/>
    </source>
</evidence>
<evidence type="ECO:0000313" key="6">
    <source>
        <dbReference type="EMBL" id="KAF2747828.1"/>
    </source>
</evidence>
<evidence type="ECO:0000259" key="5">
    <source>
        <dbReference type="PROSITE" id="PS50089"/>
    </source>
</evidence>
<dbReference type="InterPro" id="IPR013083">
    <property type="entry name" value="Znf_RING/FYVE/PHD"/>
</dbReference>
<dbReference type="EMBL" id="MU006571">
    <property type="protein sequence ID" value="KAF2747828.1"/>
    <property type="molecule type" value="Genomic_DNA"/>
</dbReference>
<evidence type="ECO:0000256" key="2">
    <source>
        <dbReference type="ARBA" id="ARBA00022771"/>
    </source>
</evidence>
<proteinExistence type="predicted"/>
<gene>
    <name evidence="6" type="ORF">M011DRAFT_499788</name>
</gene>
<sequence length="256" mass="29577">MNSPTQHSTSADLETNPPIPIDEDDECEICQSLLRSPVRTSCNHTFCNVCLAEWIELNITPYKYTVDVDFHASEAVTPQEFTSLRLNDRYWGYRELKCPKCRQLSVTIIDRLREAELRLRYQEQYVDAMAVDRQIWDQEREEGWVHILFGNLCKHWPGGTLFFVRFSRPEIVECMEVHEPVEAPVHATLRQPPFQVQKLGWDSGPSVVRAYVVFKRLILCPTTGDTITTDHVALDWVLNPHATKQSHMKVRLAPGV</sequence>
<dbReference type="InterPro" id="IPR017907">
    <property type="entry name" value="Znf_RING_CS"/>
</dbReference>
<dbReference type="GO" id="GO:0008270">
    <property type="term" value="F:zinc ion binding"/>
    <property type="evidence" value="ECO:0007669"/>
    <property type="project" value="UniProtKB-KW"/>
</dbReference>
<evidence type="ECO:0000256" key="1">
    <source>
        <dbReference type="ARBA" id="ARBA00022723"/>
    </source>
</evidence>
<dbReference type="OrthoDB" id="1630758at2759"/>